<comment type="caution">
    <text evidence="1">The sequence shown here is derived from an EMBL/GenBank/DDBJ whole genome shotgun (WGS) entry which is preliminary data.</text>
</comment>
<reference evidence="1" key="1">
    <citation type="submission" date="2020-08" db="EMBL/GenBank/DDBJ databases">
        <title>Multicomponent nature underlies the extraordinary mechanical properties of spider dragline silk.</title>
        <authorList>
            <person name="Kono N."/>
            <person name="Nakamura H."/>
            <person name="Mori M."/>
            <person name="Yoshida Y."/>
            <person name="Ohtoshi R."/>
            <person name="Malay A.D."/>
            <person name="Moran D.A.P."/>
            <person name="Tomita M."/>
            <person name="Numata K."/>
            <person name="Arakawa K."/>
        </authorList>
    </citation>
    <scope>NUCLEOTIDE SEQUENCE</scope>
</reference>
<gene>
    <name evidence="1" type="primary">NCL1_32392</name>
    <name evidence="1" type="ORF">NPIL_401601</name>
</gene>
<dbReference type="OrthoDB" id="6415481at2759"/>
<dbReference type="Proteomes" id="UP000887013">
    <property type="component" value="Unassembled WGS sequence"/>
</dbReference>
<proteinExistence type="predicted"/>
<dbReference type="EMBL" id="BMAW01024925">
    <property type="protein sequence ID" value="GFT90153.1"/>
    <property type="molecule type" value="Genomic_DNA"/>
</dbReference>
<organism evidence="1 2">
    <name type="scientific">Nephila pilipes</name>
    <name type="common">Giant wood spider</name>
    <name type="synonym">Nephila maculata</name>
    <dbReference type="NCBI Taxonomy" id="299642"/>
    <lineage>
        <taxon>Eukaryota</taxon>
        <taxon>Metazoa</taxon>
        <taxon>Ecdysozoa</taxon>
        <taxon>Arthropoda</taxon>
        <taxon>Chelicerata</taxon>
        <taxon>Arachnida</taxon>
        <taxon>Araneae</taxon>
        <taxon>Araneomorphae</taxon>
        <taxon>Entelegynae</taxon>
        <taxon>Araneoidea</taxon>
        <taxon>Nephilidae</taxon>
        <taxon>Nephila</taxon>
    </lineage>
</organism>
<protein>
    <submittedName>
        <fullName evidence="1">Uncharacterized protein</fullName>
    </submittedName>
</protein>
<dbReference type="AlphaFoldDB" id="A0A8X6PY03"/>
<evidence type="ECO:0000313" key="2">
    <source>
        <dbReference type="Proteomes" id="UP000887013"/>
    </source>
</evidence>
<keyword evidence="2" id="KW-1185">Reference proteome</keyword>
<name>A0A8X6PY03_NEPPI</name>
<sequence>MVRRSGGNESQYDFFLNMKILLIVVTCCLSETKCTILAATGYISSSSPVRNVLISSGIGSLIQDSATVLYDASGFRFVSDQGTRVRKAVMKNHTIVEVGVNSRLRERKGEILLSNKNMVNEGRVRSERLFSVLTQMDKNTCISKLLCEIGANPISFGAIGFKINRYIRSVPPVTWNSATFPYIEAFQAGSHEGIEVCLKHYLSCTYNLHRIVDFLWSIINPIY</sequence>
<accession>A0A8X6PY03</accession>
<evidence type="ECO:0000313" key="1">
    <source>
        <dbReference type="EMBL" id="GFT90153.1"/>
    </source>
</evidence>